<evidence type="ECO:0000313" key="3">
    <source>
        <dbReference type="Proteomes" id="UP000078406"/>
    </source>
</evidence>
<dbReference type="RefSeq" id="WP_054963625.1">
    <property type="nucleotide sequence ID" value="NZ_LLEI02000045.1"/>
</dbReference>
<proteinExistence type="predicted"/>
<comment type="caution">
    <text evidence="2">The sequence shown here is derived from an EMBL/GenBank/DDBJ whole genome shotgun (WGS) entry which is preliminary data.</text>
</comment>
<evidence type="ECO:0000256" key="1">
    <source>
        <dbReference type="SAM" id="SignalP"/>
    </source>
</evidence>
<protein>
    <submittedName>
        <fullName evidence="2">Uncharacterized protein</fullName>
    </submittedName>
</protein>
<dbReference type="Proteomes" id="UP000078406">
    <property type="component" value="Unassembled WGS sequence"/>
</dbReference>
<feature type="signal peptide" evidence="1">
    <location>
        <begin position="1"/>
        <end position="22"/>
    </location>
</feature>
<feature type="chain" id="PRO_5008079231" evidence="1">
    <location>
        <begin position="23"/>
        <end position="129"/>
    </location>
</feature>
<organism evidence="2 3">
    <name type="scientific">Vibrio bivalvicida</name>
    <dbReference type="NCBI Taxonomy" id="1276888"/>
    <lineage>
        <taxon>Bacteria</taxon>
        <taxon>Pseudomonadati</taxon>
        <taxon>Pseudomonadota</taxon>
        <taxon>Gammaproteobacteria</taxon>
        <taxon>Vibrionales</taxon>
        <taxon>Vibrionaceae</taxon>
        <taxon>Vibrio</taxon>
        <taxon>Vibrio oreintalis group</taxon>
    </lineage>
</organism>
<reference evidence="2 3" key="1">
    <citation type="journal article" date="2016" name="Syst. Appl. Microbiol.">
        <title>Vibrio bivalvicida sp. nov., a novel larval pathogen for bivalve molluscs reared in a hatchery.</title>
        <authorList>
            <person name="Dubert J."/>
            <person name="Romalde J.L."/>
            <person name="Prado S."/>
            <person name="Barja J.L."/>
        </authorList>
    </citation>
    <scope>NUCLEOTIDE SEQUENCE [LARGE SCALE GENOMIC DNA]</scope>
    <source>
        <strain evidence="2 3">605</strain>
    </source>
</reference>
<accession>A0A177XX22</accession>
<sequence>MRIVAVFIVLIALLGCQSTDTAQRVKSPAMKQLLAPKSQEIEAHSLSNYINRAAELASKKGYQHFALVSKLNSKHKQTIWVYLYNNDEDLQSFYQKARNDSKLNLIDTFSTEESKGRRYLDVDSIPGLA</sequence>
<dbReference type="PROSITE" id="PS51257">
    <property type="entry name" value="PROKAR_LIPOPROTEIN"/>
    <property type="match status" value="1"/>
</dbReference>
<dbReference type="EMBL" id="LLEI02000045">
    <property type="protein sequence ID" value="OAJ93129.1"/>
    <property type="molecule type" value="Genomic_DNA"/>
</dbReference>
<name>A0A177XX22_9VIBR</name>
<keyword evidence="1" id="KW-0732">Signal</keyword>
<dbReference type="AlphaFoldDB" id="A0A177XX22"/>
<gene>
    <name evidence="2" type="ORF">APB76_16375</name>
</gene>
<evidence type="ECO:0000313" key="2">
    <source>
        <dbReference type="EMBL" id="OAJ93129.1"/>
    </source>
</evidence>